<dbReference type="InterPro" id="IPR008507">
    <property type="entry name" value="DUF789"/>
</dbReference>
<protein>
    <submittedName>
        <fullName evidence="2">Uncharacterized protein</fullName>
    </submittedName>
</protein>
<dbReference type="PANTHER" id="PTHR31343">
    <property type="entry name" value="T15D22.8"/>
    <property type="match status" value="1"/>
</dbReference>
<evidence type="ECO:0000313" key="3">
    <source>
        <dbReference type="Proteomes" id="UP001454036"/>
    </source>
</evidence>
<gene>
    <name evidence="2" type="ORF">LIER_08992</name>
</gene>
<comment type="caution">
    <text evidence="2">The sequence shown here is derived from an EMBL/GenBank/DDBJ whole genome shotgun (WGS) entry which is preliminary data.</text>
</comment>
<name>A0AAV3PF98_LITER</name>
<sequence length="345" mass="38689">MPFGSESSSSQKSGKPIVHSNLQSFLDYVTPLVPSKTVPKDFRQDTSLWNPVDKDEIEYFTLQDLWECYEDWSAYGLGVPVLLNNGESVVQYYTPYISAFQIYTNKPKNNLRDVEGSSGGSPSEDQSSTIESGSDKLSRSSSNNSYKTWDATSGDSGSDHGGSSPVKNRLGYLYHQYHEMNSPFWRIPLVEKVAELSENLPGLLSLKSVDLSPASWMSVAWYPIYHIPMKRTEKDLATCFLTYHTLSSTFQGNNDVDPTENGDHGSPVKAQLLSGTAGVKKMKGKNRVPLPPFGLNTYRMQGDVWLNGDPLDYDKMADLYCASDSWLKQLGFRHHDFHFFTSHSE</sequence>
<dbReference type="AlphaFoldDB" id="A0AAV3PF98"/>
<dbReference type="Pfam" id="PF05623">
    <property type="entry name" value="DUF789"/>
    <property type="match status" value="1"/>
</dbReference>
<feature type="compositionally biased region" description="Low complexity" evidence="1">
    <location>
        <begin position="153"/>
        <end position="163"/>
    </location>
</feature>
<organism evidence="2 3">
    <name type="scientific">Lithospermum erythrorhizon</name>
    <name type="common">Purple gromwell</name>
    <name type="synonym">Lithospermum officinale var. erythrorhizon</name>
    <dbReference type="NCBI Taxonomy" id="34254"/>
    <lineage>
        <taxon>Eukaryota</taxon>
        <taxon>Viridiplantae</taxon>
        <taxon>Streptophyta</taxon>
        <taxon>Embryophyta</taxon>
        <taxon>Tracheophyta</taxon>
        <taxon>Spermatophyta</taxon>
        <taxon>Magnoliopsida</taxon>
        <taxon>eudicotyledons</taxon>
        <taxon>Gunneridae</taxon>
        <taxon>Pentapetalae</taxon>
        <taxon>asterids</taxon>
        <taxon>lamiids</taxon>
        <taxon>Boraginales</taxon>
        <taxon>Boraginaceae</taxon>
        <taxon>Boraginoideae</taxon>
        <taxon>Lithospermeae</taxon>
        <taxon>Lithospermum</taxon>
    </lineage>
</organism>
<feature type="region of interest" description="Disordered" evidence="1">
    <location>
        <begin position="111"/>
        <end position="163"/>
    </location>
</feature>
<dbReference type="Proteomes" id="UP001454036">
    <property type="component" value="Unassembled WGS sequence"/>
</dbReference>
<accession>A0AAV3PF98</accession>
<evidence type="ECO:0000256" key="1">
    <source>
        <dbReference type="SAM" id="MobiDB-lite"/>
    </source>
</evidence>
<keyword evidence="3" id="KW-1185">Reference proteome</keyword>
<reference evidence="2 3" key="1">
    <citation type="submission" date="2024-01" db="EMBL/GenBank/DDBJ databases">
        <title>The complete chloroplast genome sequence of Lithospermum erythrorhizon: insights into the phylogenetic relationship among Boraginaceae species and the maternal lineages of purple gromwells.</title>
        <authorList>
            <person name="Okada T."/>
            <person name="Watanabe K."/>
        </authorList>
    </citation>
    <scope>NUCLEOTIDE SEQUENCE [LARGE SCALE GENOMIC DNA]</scope>
</reference>
<proteinExistence type="predicted"/>
<dbReference type="EMBL" id="BAABME010001497">
    <property type="protein sequence ID" value="GAA0149941.1"/>
    <property type="molecule type" value="Genomic_DNA"/>
</dbReference>
<evidence type="ECO:0000313" key="2">
    <source>
        <dbReference type="EMBL" id="GAA0149941.1"/>
    </source>
</evidence>
<dbReference type="PANTHER" id="PTHR31343:SF29">
    <property type="entry name" value="DUF789 DOMAIN-CONTAINING PROTEIN"/>
    <property type="match status" value="1"/>
</dbReference>